<name>W8RQ23_STUST</name>
<protein>
    <recommendedName>
        <fullName evidence="4">Lipoprotein</fullName>
    </recommendedName>
</protein>
<sequence>MNPTKKCRTGAFLCPALLALALNACSTVGRLGGESFTLEGELPADFAFKAQAHYGAAGNCDGRSQTKTFKADFDSQPHEYRFRIPVNYRDGMCDMQLARVGLFINARYGDKDWQQTYDNGGLTIVDQLPEGAPAFQPDGTLFKTAECSWLFQISKANSRDGELSKLLSCKGAGAHITHEQLPGKTVRLVFKLSGEDRPYLNGYWLNTEAGWKPCTGRWGTRFEELCTDPPQHRTFNMDGQECTVYPNCTE</sequence>
<evidence type="ECO:0008006" key="4">
    <source>
        <dbReference type="Google" id="ProtNLM"/>
    </source>
</evidence>
<evidence type="ECO:0000313" key="3">
    <source>
        <dbReference type="Proteomes" id="UP000019522"/>
    </source>
</evidence>
<gene>
    <name evidence="2" type="ORF">CH92_03075</name>
</gene>
<dbReference type="RefSeq" id="WP_025240318.1">
    <property type="nucleotide sequence ID" value="NZ_CP007441.1"/>
</dbReference>
<dbReference type="OrthoDB" id="7017115at2"/>
<evidence type="ECO:0000313" key="2">
    <source>
        <dbReference type="EMBL" id="AHL74126.1"/>
    </source>
</evidence>
<feature type="chain" id="PRO_5004912485" description="Lipoprotein" evidence="1">
    <location>
        <begin position="25"/>
        <end position="250"/>
    </location>
</feature>
<reference evidence="3" key="1">
    <citation type="journal article" date="2014" name="Genome Announc.">
        <title>Complete Genome Sequence of the Highly Transformable Pseudomonas stutzeri Strain 28a24.</title>
        <authorList>
            <person name="Smith B.A."/>
            <person name="Dougherty K.M."/>
            <person name="Baltrus D.A."/>
        </authorList>
    </citation>
    <scope>NUCLEOTIDE SEQUENCE [LARGE SCALE GENOMIC DNA]</scope>
    <source>
        <strain evidence="3">28a24</strain>
    </source>
</reference>
<dbReference type="AlphaFoldDB" id="W8RQ23"/>
<accession>W8RQ23</accession>
<organism evidence="2 3">
    <name type="scientific">Stutzerimonas stutzeri</name>
    <name type="common">Pseudomonas stutzeri</name>
    <dbReference type="NCBI Taxonomy" id="316"/>
    <lineage>
        <taxon>Bacteria</taxon>
        <taxon>Pseudomonadati</taxon>
        <taxon>Pseudomonadota</taxon>
        <taxon>Gammaproteobacteria</taxon>
        <taxon>Pseudomonadales</taxon>
        <taxon>Pseudomonadaceae</taxon>
        <taxon>Stutzerimonas</taxon>
    </lineage>
</organism>
<dbReference type="Proteomes" id="UP000019522">
    <property type="component" value="Chromosome"/>
</dbReference>
<keyword evidence="1" id="KW-0732">Signal</keyword>
<reference evidence="2 3" key="2">
    <citation type="submission" date="2014-03" db="EMBL/GenBank/DDBJ databases">
        <authorList>
            <person name="Baltrus D."/>
            <person name="Dougherty K."/>
        </authorList>
    </citation>
    <scope>NUCLEOTIDE SEQUENCE</scope>
    <source>
        <strain evidence="2 3">28a24</strain>
    </source>
</reference>
<feature type="signal peptide" evidence="1">
    <location>
        <begin position="1"/>
        <end position="24"/>
    </location>
</feature>
<evidence type="ECO:0000256" key="1">
    <source>
        <dbReference type="SAM" id="SignalP"/>
    </source>
</evidence>
<dbReference type="KEGG" id="pstt:CH92_03075"/>
<dbReference type="EMBL" id="CP007441">
    <property type="protein sequence ID" value="AHL74126.1"/>
    <property type="molecule type" value="Genomic_DNA"/>
</dbReference>
<proteinExistence type="predicted"/>